<dbReference type="GO" id="GO:0051262">
    <property type="term" value="P:protein tetramerization"/>
    <property type="evidence" value="ECO:0007669"/>
    <property type="project" value="InterPro"/>
</dbReference>
<dbReference type="OrthoDB" id="983047at2"/>
<comment type="similarity">
    <text evidence="1">Belongs to the SecB family.</text>
</comment>
<dbReference type="GO" id="GO:0015031">
    <property type="term" value="P:protein transport"/>
    <property type="evidence" value="ECO:0007669"/>
    <property type="project" value="UniProtKB-KW"/>
</dbReference>
<protein>
    <submittedName>
        <fullName evidence="5">Preprotein translocase subunit SecB-like protein</fullName>
    </submittedName>
</protein>
<dbReference type="HOGENOM" id="CLU_136678_5_0_10"/>
<dbReference type="SUPFAM" id="SSF54611">
    <property type="entry name" value="SecB-like"/>
    <property type="match status" value="1"/>
</dbReference>
<gene>
    <name evidence="5" type="ordered locus">SGRA_2052</name>
</gene>
<dbReference type="Gene3D" id="3.10.420.10">
    <property type="entry name" value="SecB-like"/>
    <property type="match status" value="1"/>
</dbReference>
<dbReference type="AlphaFoldDB" id="H6L2M6"/>
<keyword evidence="3" id="KW-0653">Protein transport</keyword>
<dbReference type="STRING" id="984262.SGRA_2052"/>
<accession>H6L2M6</accession>
<dbReference type="GO" id="GO:0051082">
    <property type="term" value="F:unfolded protein binding"/>
    <property type="evidence" value="ECO:0007669"/>
    <property type="project" value="InterPro"/>
</dbReference>
<dbReference type="InterPro" id="IPR003708">
    <property type="entry name" value="SecB"/>
</dbReference>
<dbReference type="eggNOG" id="COG1952">
    <property type="taxonomic scope" value="Bacteria"/>
</dbReference>
<evidence type="ECO:0000256" key="2">
    <source>
        <dbReference type="ARBA" id="ARBA00022448"/>
    </source>
</evidence>
<evidence type="ECO:0000313" key="5">
    <source>
        <dbReference type="EMBL" id="AFC24783.1"/>
    </source>
</evidence>
<evidence type="ECO:0000256" key="1">
    <source>
        <dbReference type="ARBA" id="ARBA00009990"/>
    </source>
</evidence>
<reference evidence="5 6" key="1">
    <citation type="journal article" date="2012" name="Stand. Genomic Sci.">
        <title>Complete genome sequencing and analysis of Saprospira grandis str. Lewin, a predatory marine bacterium.</title>
        <authorList>
            <person name="Saw J.H."/>
            <person name="Yuryev A."/>
            <person name="Kanbe M."/>
            <person name="Hou S."/>
            <person name="Young A.G."/>
            <person name="Aizawa S."/>
            <person name="Alam M."/>
        </authorList>
    </citation>
    <scope>NUCLEOTIDE SEQUENCE [LARGE SCALE GENOMIC DNA]</scope>
    <source>
        <strain evidence="5 6">Lewin</strain>
    </source>
</reference>
<sequence length="125" mass="14360">MKLKLSKTIAPEFYLKHVPKATELVEAKLNLGFKQIYPSEQARRFDIQFHLNLLVPEGYELQVVYTAIFSTEEDIDEQFKTSDFPRVNAPAIAYPFLRAFVGQLSLNAGYKALLLPSINFTEFKQ</sequence>
<dbReference type="KEGG" id="sgn:SGRA_2052"/>
<dbReference type="InterPro" id="IPR035958">
    <property type="entry name" value="SecB-like_sf"/>
</dbReference>
<keyword evidence="4" id="KW-0811">Translocation</keyword>
<name>H6L2M6_SAPGL</name>
<keyword evidence="6" id="KW-1185">Reference proteome</keyword>
<evidence type="ECO:0000256" key="4">
    <source>
        <dbReference type="ARBA" id="ARBA00023010"/>
    </source>
</evidence>
<dbReference type="Pfam" id="PF02556">
    <property type="entry name" value="SecB"/>
    <property type="match status" value="1"/>
</dbReference>
<organism evidence="5 6">
    <name type="scientific">Saprospira grandis (strain Lewin)</name>
    <dbReference type="NCBI Taxonomy" id="984262"/>
    <lineage>
        <taxon>Bacteria</taxon>
        <taxon>Pseudomonadati</taxon>
        <taxon>Bacteroidota</taxon>
        <taxon>Saprospiria</taxon>
        <taxon>Saprospirales</taxon>
        <taxon>Saprospiraceae</taxon>
        <taxon>Saprospira</taxon>
    </lineage>
</organism>
<keyword evidence="2" id="KW-0813">Transport</keyword>
<dbReference type="Proteomes" id="UP000007519">
    <property type="component" value="Chromosome"/>
</dbReference>
<dbReference type="RefSeq" id="WP_015692403.1">
    <property type="nucleotide sequence ID" value="NC_016940.1"/>
</dbReference>
<evidence type="ECO:0000313" key="6">
    <source>
        <dbReference type="Proteomes" id="UP000007519"/>
    </source>
</evidence>
<evidence type="ECO:0000256" key="3">
    <source>
        <dbReference type="ARBA" id="ARBA00022927"/>
    </source>
</evidence>
<proteinExistence type="inferred from homology"/>
<dbReference type="EMBL" id="CP002831">
    <property type="protein sequence ID" value="AFC24783.1"/>
    <property type="molecule type" value="Genomic_DNA"/>
</dbReference>